<reference evidence="4 5" key="1">
    <citation type="submission" date="2024-01" db="EMBL/GenBank/DDBJ databases">
        <title>A draft genome for a cacao thread blight-causing isolate of Paramarasmius palmivorus.</title>
        <authorList>
            <person name="Baruah I.K."/>
            <person name="Bukari Y."/>
            <person name="Amoako-Attah I."/>
            <person name="Meinhardt L.W."/>
            <person name="Bailey B.A."/>
            <person name="Cohen S.P."/>
        </authorList>
    </citation>
    <scope>NUCLEOTIDE SEQUENCE [LARGE SCALE GENOMIC DNA]</scope>
    <source>
        <strain evidence="4 5">GH-12</strain>
    </source>
</reference>
<dbReference type="GO" id="GO:0017040">
    <property type="term" value="F:N-acylsphingosine amidohydrolase activity"/>
    <property type="evidence" value="ECO:0007669"/>
    <property type="project" value="UniProtKB-EC"/>
</dbReference>
<keyword evidence="5" id="KW-1185">Reference proteome</keyword>
<dbReference type="InterPro" id="IPR029130">
    <property type="entry name" value="Acid_ceramidase_N"/>
</dbReference>
<dbReference type="PANTHER" id="PTHR28583:SF1">
    <property type="entry name" value="ACID CERAMIDASE"/>
    <property type="match status" value="1"/>
</dbReference>
<feature type="region of interest" description="Disordered" evidence="2">
    <location>
        <begin position="1"/>
        <end position="21"/>
    </location>
</feature>
<evidence type="ECO:0000259" key="3">
    <source>
        <dbReference type="Pfam" id="PF15508"/>
    </source>
</evidence>
<dbReference type="AlphaFoldDB" id="A0AAW0C4K7"/>
<dbReference type="EC" id="3.5.1.23" evidence="1"/>
<feature type="compositionally biased region" description="Polar residues" evidence="2">
    <location>
        <begin position="1"/>
        <end position="12"/>
    </location>
</feature>
<dbReference type="EMBL" id="JAYKXP010000059">
    <property type="protein sequence ID" value="KAK7033923.1"/>
    <property type="molecule type" value="Genomic_DNA"/>
</dbReference>
<accession>A0AAW0C4K7</accession>
<name>A0AAW0C4K7_9AGAR</name>
<protein>
    <recommendedName>
        <fullName evidence="1">ceramidase</fullName>
        <ecNumber evidence="1">3.5.1.23</ecNumber>
    </recommendedName>
</protein>
<evidence type="ECO:0000256" key="2">
    <source>
        <dbReference type="SAM" id="MobiDB-lite"/>
    </source>
</evidence>
<evidence type="ECO:0000313" key="5">
    <source>
        <dbReference type="Proteomes" id="UP001383192"/>
    </source>
</evidence>
<comment type="caution">
    <text evidence="4">The sequence shown here is derived from an EMBL/GenBank/DDBJ whole genome shotgun (WGS) entry which is preliminary data.</text>
</comment>
<proteinExistence type="predicted"/>
<dbReference type="Pfam" id="PF15508">
    <property type="entry name" value="NAAA-beta"/>
    <property type="match status" value="1"/>
</dbReference>
<sequence length="393" mass="43699">MTSAQTRSQSRNVPPVFRIPDPSQPPLYRIDLSLPPAERYKEICRDHKKELLQLAPLYDEILNLTPSPRLFKAVAKLILRRVSSGEESDEIEGISKATGIPRHLVVAFNTFLDLFSGCMSGGTKVVDAGPRGTSTGIVHFRGLDWGMDVLRRLTISVEYVRDGAVVAREGLSVSLNYRPTLASTTSKFNVFSHYLLLLLGWRPSNSSLLRNLLLSPGPPPSSLPTLEAKLAKFPGSPCYLIFCNSETIFVIERGLDRSVVHTSDNFLAVSNHDVAMEDWSSERWDKLVNEQNSPGVDASIAGARDLVADSIERKTCMCSLWNQQSRERLTVKDVVNWLQVKPVLNECTHYSCIMDPSVPGGGLLWVRRYDEPVNMEESEASSNYAGIATEIYS</sequence>
<dbReference type="Proteomes" id="UP001383192">
    <property type="component" value="Unassembled WGS sequence"/>
</dbReference>
<dbReference type="PANTHER" id="PTHR28583">
    <property type="entry name" value="ACID AMIDASE"/>
    <property type="match status" value="1"/>
</dbReference>
<evidence type="ECO:0000313" key="4">
    <source>
        <dbReference type="EMBL" id="KAK7033923.1"/>
    </source>
</evidence>
<organism evidence="4 5">
    <name type="scientific">Paramarasmius palmivorus</name>
    <dbReference type="NCBI Taxonomy" id="297713"/>
    <lineage>
        <taxon>Eukaryota</taxon>
        <taxon>Fungi</taxon>
        <taxon>Dikarya</taxon>
        <taxon>Basidiomycota</taxon>
        <taxon>Agaricomycotina</taxon>
        <taxon>Agaricomycetes</taxon>
        <taxon>Agaricomycetidae</taxon>
        <taxon>Agaricales</taxon>
        <taxon>Marasmiineae</taxon>
        <taxon>Marasmiaceae</taxon>
        <taxon>Paramarasmius</taxon>
    </lineage>
</organism>
<evidence type="ECO:0000256" key="1">
    <source>
        <dbReference type="ARBA" id="ARBA00011891"/>
    </source>
</evidence>
<feature type="domain" description="Acid ceramidase N-terminal" evidence="3">
    <location>
        <begin position="24"/>
        <end position="77"/>
    </location>
</feature>
<gene>
    <name evidence="4" type="ORF">VNI00_012547</name>
</gene>